<dbReference type="OrthoDB" id="8026818at2"/>
<proteinExistence type="inferred from homology"/>
<dbReference type="RefSeq" id="WP_078873475.1">
    <property type="nucleotide sequence ID" value="NZ_CP032229.1"/>
</dbReference>
<dbReference type="PANTHER" id="PTHR33744">
    <property type="entry name" value="CARBOHYDRATE DIACID REGULATOR"/>
    <property type="match status" value="1"/>
</dbReference>
<evidence type="ECO:0000256" key="1">
    <source>
        <dbReference type="ARBA" id="ARBA00006754"/>
    </source>
</evidence>
<dbReference type="STRING" id="73044.GCA_000725795_04419"/>
<dbReference type="PANTHER" id="PTHR33744:SF1">
    <property type="entry name" value="DNA-BINDING TRANSCRIPTIONAL ACTIVATOR ADER"/>
    <property type="match status" value="1"/>
</dbReference>
<dbReference type="GeneID" id="300101928"/>
<reference evidence="4 5" key="1">
    <citation type="submission" date="2018-08" db="EMBL/GenBank/DDBJ databases">
        <title>The complete genome sequence of Streptomyces seoulensis, a pioneer strain for nickel superoxide dismutase discovery.</title>
        <authorList>
            <person name="Shin J."/>
            <person name="Lee J.-S."/>
            <person name="Lee E.-J."/>
            <person name="Youn H.-D."/>
        </authorList>
    </citation>
    <scope>NUCLEOTIDE SEQUENCE [LARGE SCALE GENOMIC DNA]</scope>
    <source>
        <strain evidence="4 5">KCTC 9819</strain>
    </source>
</reference>
<protein>
    <submittedName>
        <fullName evidence="4">GAF domain-containing protein</fullName>
    </submittedName>
</protein>
<sequence length="668" mass="71905">MERQAAAGSASRVALDLLELLAAEASPDRMGDLVRHAAADADPATAAELDRARELALHVHSLFARRQQREAELAALIDTARDLTAPHELDTLLKMIVRRTRMLFGVDMSYISFRDRDSGAGYVRTSDGHASALTLGYRVPGDAGLGWESNVGGVPIWSSDYLADDRMRHSPVLDDIVRSEGLRGIIASPLTHGSETFGTLYAADRNVRHFSISDVSLMTSLSDLAAVAIEKARTLEQRGSYLAELGEFRRFGRLHTRLTDLALRGAGLQEVLAAAASALDCALEVRDADQRRIGAAGDPPEVAEEQVRRALGESYRGEQDGPVPVRSAAPDGSAYPELWVIPLTAGDEELAVLLMHARWPLDDAARWKGQLVAQPLAVLLQMQRGEEAIASPFRDELFEDLLATPGRPVEQLAHRAARLGLATPRPMMVLVGRPEGGSLGRAAGWAAAYARRTGGLRSIRDGCVSLLLPLTGQFDDGDDGWCARRVKDEMTGALGHPVTVGASGRITGLGDVRDAHREATRCLDALLALDRAGSAAAAGDLGFLGLLLSDAPDATSFVTATIGPLLEYDRLRLTELTRTLEEYFAAGGSPSVAAETLHVHANTVYRRLERVAEVLGPGWSDPDRALDLQLALRLHRTRRALRSGPEVPAPDDFGPVVRTAARQPAGER</sequence>
<dbReference type="EMBL" id="CP032229">
    <property type="protein sequence ID" value="QBJ93001.1"/>
    <property type="molecule type" value="Genomic_DNA"/>
</dbReference>
<dbReference type="InterPro" id="IPR025736">
    <property type="entry name" value="PucR_C-HTH_dom"/>
</dbReference>
<dbReference type="Gene3D" id="3.30.450.40">
    <property type="match status" value="1"/>
</dbReference>
<organism evidence="4 5">
    <name type="scientific">Streptomyces seoulensis</name>
    <dbReference type="NCBI Taxonomy" id="73044"/>
    <lineage>
        <taxon>Bacteria</taxon>
        <taxon>Bacillati</taxon>
        <taxon>Actinomycetota</taxon>
        <taxon>Actinomycetes</taxon>
        <taxon>Kitasatosporales</taxon>
        <taxon>Streptomycetaceae</taxon>
        <taxon>Streptomyces</taxon>
    </lineage>
</organism>
<dbReference type="Gene3D" id="1.10.10.2840">
    <property type="entry name" value="PucR C-terminal helix-turn-helix domain"/>
    <property type="match status" value="1"/>
</dbReference>
<feature type="region of interest" description="Disordered" evidence="2">
    <location>
        <begin position="643"/>
        <end position="668"/>
    </location>
</feature>
<evidence type="ECO:0000313" key="5">
    <source>
        <dbReference type="Proteomes" id="UP000292547"/>
    </source>
</evidence>
<dbReference type="Pfam" id="PF13185">
    <property type="entry name" value="GAF_2"/>
    <property type="match status" value="1"/>
</dbReference>
<dbReference type="Pfam" id="PF13556">
    <property type="entry name" value="HTH_30"/>
    <property type="match status" value="1"/>
</dbReference>
<evidence type="ECO:0000259" key="3">
    <source>
        <dbReference type="SMART" id="SM00065"/>
    </source>
</evidence>
<dbReference type="InterPro" id="IPR029016">
    <property type="entry name" value="GAF-like_dom_sf"/>
</dbReference>
<dbReference type="SUPFAM" id="SSF55781">
    <property type="entry name" value="GAF domain-like"/>
    <property type="match status" value="1"/>
</dbReference>
<accession>A0A4P6U1T6</accession>
<dbReference type="InterPro" id="IPR051448">
    <property type="entry name" value="CdaR-like_regulators"/>
</dbReference>
<dbReference type="Pfam" id="PF17853">
    <property type="entry name" value="GGDEF_2"/>
    <property type="match status" value="1"/>
</dbReference>
<evidence type="ECO:0000256" key="2">
    <source>
        <dbReference type="SAM" id="MobiDB-lite"/>
    </source>
</evidence>
<name>A0A4P6U1T6_STRSO</name>
<dbReference type="KEGG" id="sseo:D0Z67_23760"/>
<dbReference type="AlphaFoldDB" id="A0A4P6U1T6"/>
<dbReference type="SMART" id="SM00065">
    <property type="entry name" value="GAF"/>
    <property type="match status" value="1"/>
</dbReference>
<keyword evidence="5" id="KW-1185">Reference proteome</keyword>
<feature type="domain" description="GAF" evidence="3">
    <location>
        <begin position="88"/>
        <end position="239"/>
    </location>
</feature>
<dbReference type="Proteomes" id="UP000292547">
    <property type="component" value="Chromosome"/>
</dbReference>
<dbReference type="InterPro" id="IPR042070">
    <property type="entry name" value="PucR_C-HTH_sf"/>
</dbReference>
<gene>
    <name evidence="4" type="ORF">D0Z67_23760</name>
</gene>
<evidence type="ECO:0000313" key="4">
    <source>
        <dbReference type="EMBL" id="QBJ93001.1"/>
    </source>
</evidence>
<dbReference type="InterPro" id="IPR041522">
    <property type="entry name" value="CdaR_GGDEF"/>
</dbReference>
<dbReference type="InterPro" id="IPR003018">
    <property type="entry name" value="GAF"/>
</dbReference>
<comment type="similarity">
    <text evidence="1">Belongs to the CdaR family.</text>
</comment>